<reference evidence="3" key="1">
    <citation type="journal article" date="2005" name="Nature">
        <title>The map-based sequence of the rice genome.</title>
        <authorList>
            <consortium name="International rice genome sequencing project (IRGSP)"/>
            <person name="Matsumoto T."/>
            <person name="Wu J."/>
            <person name="Kanamori H."/>
            <person name="Katayose Y."/>
            <person name="Fujisawa M."/>
            <person name="Namiki N."/>
            <person name="Mizuno H."/>
            <person name="Yamamoto K."/>
            <person name="Antonio B.A."/>
            <person name="Baba T."/>
            <person name="Sakata K."/>
            <person name="Nagamura Y."/>
            <person name="Aoki H."/>
            <person name="Arikawa K."/>
            <person name="Arita K."/>
            <person name="Bito T."/>
            <person name="Chiden Y."/>
            <person name="Fujitsuka N."/>
            <person name="Fukunaka R."/>
            <person name="Hamada M."/>
            <person name="Harada C."/>
            <person name="Hayashi A."/>
            <person name="Hijishita S."/>
            <person name="Honda M."/>
            <person name="Hosokawa S."/>
            <person name="Ichikawa Y."/>
            <person name="Idonuma A."/>
            <person name="Iijima M."/>
            <person name="Ikeda M."/>
            <person name="Ikeno M."/>
            <person name="Ito K."/>
            <person name="Ito S."/>
            <person name="Ito T."/>
            <person name="Ito Y."/>
            <person name="Ito Y."/>
            <person name="Iwabuchi A."/>
            <person name="Kamiya K."/>
            <person name="Karasawa W."/>
            <person name="Kurita K."/>
            <person name="Katagiri S."/>
            <person name="Kikuta A."/>
            <person name="Kobayashi H."/>
            <person name="Kobayashi N."/>
            <person name="Machita K."/>
            <person name="Maehara T."/>
            <person name="Masukawa M."/>
            <person name="Mizubayashi T."/>
            <person name="Mukai Y."/>
            <person name="Nagasaki H."/>
            <person name="Nagata Y."/>
            <person name="Naito S."/>
            <person name="Nakashima M."/>
            <person name="Nakama Y."/>
            <person name="Nakamichi Y."/>
            <person name="Nakamura M."/>
            <person name="Meguro A."/>
            <person name="Negishi M."/>
            <person name="Ohta I."/>
            <person name="Ohta T."/>
            <person name="Okamoto M."/>
            <person name="Ono N."/>
            <person name="Saji S."/>
            <person name="Sakaguchi M."/>
            <person name="Sakai K."/>
            <person name="Shibata M."/>
            <person name="Shimokawa T."/>
            <person name="Song J."/>
            <person name="Takazaki Y."/>
            <person name="Terasawa K."/>
            <person name="Tsugane M."/>
            <person name="Tsuji K."/>
            <person name="Ueda S."/>
            <person name="Waki K."/>
            <person name="Yamagata H."/>
            <person name="Yamamoto M."/>
            <person name="Yamamoto S."/>
            <person name="Yamane H."/>
            <person name="Yoshiki S."/>
            <person name="Yoshihara R."/>
            <person name="Yukawa K."/>
            <person name="Zhong H."/>
            <person name="Yano M."/>
            <person name="Yuan Q."/>
            <person name="Ouyang S."/>
            <person name="Liu J."/>
            <person name="Jones K.M."/>
            <person name="Gansberger K."/>
            <person name="Moffat K."/>
            <person name="Hill J."/>
            <person name="Bera J."/>
            <person name="Fadrosh D."/>
            <person name="Jin S."/>
            <person name="Johri S."/>
            <person name="Kim M."/>
            <person name="Overton L."/>
            <person name="Reardon M."/>
            <person name="Tsitrin T."/>
            <person name="Vuong H."/>
            <person name="Weaver B."/>
            <person name="Ciecko A."/>
            <person name="Tallon L."/>
            <person name="Jackson J."/>
            <person name="Pai G."/>
            <person name="Aken S.V."/>
            <person name="Utterback T."/>
            <person name="Reidmuller S."/>
            <person name="Feldblyum T."/>
            <person name="Hsiao J."/>
            <person name="Zismann V."/>
            <person name="Iobst S."/>
            <person name="de Vazeille A.R."/>
            <person name="Buell C.R."/>
            <person name="Ying K."/>
            <person name="Li Y."/>
            <person name="Lu T."/>
            <person name="Huang Y."/>
            <person name="Zhao Q."/>
            <person name="Feng Q."/>
            <person name="Zhang L."/>
            <person name="Zhu J."/>
            <person name="Weng Q."/>
            <person name="Mu J."/>
            <person name="Lu Y."/>
            <person name="Fan D."/>
            <person name="Liu Y."/>
            <person name="Guan J."/>
            <person name="Zhang Y."/>
            <person name="Yu S."/>
            <person name="Liu X."/>
            <person name="Zhang Y."/>
            <person name="Hong G."/>
            <person name="Han B."/>
            <person name="Choisne N."/>
            <person name="Demange N."/>
            <person name="Orjeda G."/>
            <person name="Samain S."/>
            <person name="Cattolico L."/>
            <person name="Pelletier E."/>
            <person name="Couloux A."/>
            <person name="Segurens B."/>
            <person name="Wincker P."/>
            <person name="D'Hont A."/>
            <person name="Scarpelli C."/>
            <person name="Weissenbach J."/>
            <person name="Salanoubat M."/>
            <person name="Quetier F."/>
            <person name="Yu Y."/>
            <person name="Kim H.R."/>
            <person name="Rambo T."/>
            <person name="Currie J."/>
            <person name="Collura K."/>
            <person name="Luo M."/>
            <person name="Yang T."/>
            <person name="Ammiraju J.S.S."/>
            <person name="Engler F."/>
            <person name="Soderlund C."/>
            <person name="Wing R.A."/>
            <person name="Palmer L.E."/>
            <person name="de la Bastide M."/>
            <person name="Spiegel L."/>
            <person name="Nascimento L."/>
            <person name="Zutavern T."/>
            <person name="O'Shaughnessy A."/>
            <person name="Dike S."/>
            <person name="Dedhia N."/>
            <person name="Preston R."/>
            <person name="Balija V."/>
            <person name="McCombie W.R."/>
            <person name="Chow T."/>
            <person name="Chen H."/>
            <person name="Chung M."/>
            <person name="Chen C."/>
            <person name="Shaw J."/>
            <person name="Wu H."/>
            <person name="Hsiao K."/>
            <person name="Chao Y."/>
            <person name="Chu M."/>
            <person name="Cheng C."/>
            <person name="Hour A."/>
            <person name="Lee P."/>
            <person name="Lin S."/>
            <person name="Lin Y."/>
            <person name="Liou J."/>
            <person name="Liu S."/>
            <person name="Hsing Y."/>
            <person name="Raghuvanshi S."/>
            <person name="Mohanty A."/>
            <person name="Bharti A.K."/>
            <person name="Gaur A."/>
            <person name="Gupta V."/>
            <person name="Kumar D."/>
            <person name="Ravi V."/>
            <person name="Vij S."/>
            <person name="Kapur A."/>
            <person name="Khurana P."/>
            <person name="Khurana P."/>
            <person name="Khurana J.P."/>
            <person name="Tyagi A.K."/>
            <person name="Gaikwad K."/>
            <person name="Singh A."/>
            <person name="Dalal V."/>
            <person name="Srivastava S."/>
            <person name="Dixit A."/>
            <person name="Pal A.K."/>
            <person name="Ghazi I.A."/>
            <person name="Yadav M."/>
            <person name="Pandit A."/>
            <person name="Bhargava A."/>
            <person name="Sureshbabu K."/>
            <person name="Batra K."/>
            <person name="Sharma T.R."/>
            <person name="Mohapatra T."/>
            <person name="Singh N.K."/>
            <person name="Messing J."/>
            <person name="Nelson A.B."/>
            <person name="Fuks G."/>
            <person name="Kavchok S."/>
            <person name="Keizer G."/>
            <person name="Linton E."/>
            <person name="Llaca V."/>
            <person name="Song R."/>
            <person name="Tanyolac B."/>
            <person name="Young S."/>
            <person name="Ho-Il K."/>
            <person name="Hahn J.H."/>
            <person name="Sangsakoo G."/>
            <person name="Vanavichit A."/>
            <person name="de Mattos Luiz.A.T."/>
            <person name="Zimmer P.D."/>
            <person name="Malone G."/>
            <person name="Dellagostin O."/>
            <person name="de Oliveira A.C."/>
            <person name="Bevan M."/>
            <person name="Bancroft I."/>
            <person name="Minx P."/>
            <person name="Cordum H."/>
            <person name="Wilson R."/>
            <person name="Cheng Z."/>
            <person name="Jin W."/>
            <person name="Jiang J."/>
            <person name="Leong S.A."/>
            <person name="Iwama H."/>
            <person name="Gojobori T."/>
            <person name="Itoh T."/>
            <person name="Niimura Y."/>
            <person name="Fujii Y."/>
            <person name="Habara T."/>
            <person name="Sakai H."/>
            <person name="Sato Y."/>
            <person name="Wilson G."/>
            <person name="Kumar K."/>
            <person name="McCouch S."/>
            <person name="Juretic N."/>
            <person name="Hoen D."/>
            <person name="Wright S."/>
            <person name="Bruskiewich R."/>
            <person name="Bureau T."/>
            <person name="Miyao A."/>
            <person name="Hirochika H."/>
            <person name="Nishikawa T."/>
            <person name="Kadowaki K."/>
            <person name="Sugiura M."/>
            <person name="Burr B."/>
            <person name="Sasaki T."/>
        </authorList>
    </citation>
    <scope>NUCLEOTIDE SEQUENCE [LARGE SCALE GENOMIC DNA]</scope>
    <source>
        <strain evidence="3">cv. Nipponbare</strain>
    </source>
</reference>
<evidence type="ECO:0000313" key="3">
    <source>
        <dbReference type="Proteomes" id="UP000000763"/>
    </source>
</evidence>
<dbReference type="EMBL" id="AP005603">
    <property type="protein sequence ID" value="BAD03799.1"/>
    <property type="molecule type" value="Genomic_DNA"/>
</dbReference>
<evidence type="ECO:0000313" key="2">
    <source>
        <dbReference type="EMBL" id="BAD03799.1"/>
    </source>
</evidence>
<dbReference type="AlphaFoldDB" id="Q6YYR3"/>
<gene>
    <name evidence="2" type="primary">B1047A05.36</name>
</gene>
<name>Q6YYR3_ORYSJ</name>
<sequence length="105" mass="10793">MEGQRRLGDEEGRCWRQMSGGGGCGLVMRKSTGGGVGSARGRPPATAVAEGRRRRRLGSGGGGSCRGAAEATTPLSAHRLRCSVRRRSLPSYDATAGAPSLPLIG</sequence>
<accession>Q6YYR3</accession>
<dbReference type="Proteomes" id="UP000000763">
    <property type="component" value="Chromosome 8"/>
</dbReference>
<organism evidence="2 3">
    <name type="scientific">Oryza sativa subsp. japonica</name>
    <name type="common">Rice</name>
    <dbReference type="NCBI Taxonomy" id="39947"/>
    <lineage>
        <taxon>Eukaryota</taxon>
        <taxon>Viridiplantae</taxon>
        <taxon>Streptophyta</taxon>
        <taxon>Embryophyta</taxon>
        <taxon>Tracheophyta</taxon>
        <taxon>Spermatophyta</taxon>
        <taxon>Magnoliopsida</taxon>
        <taxon>Liliopsida</taxon>
        <taxon>Poales</taxon>
        <taxon>Poaceae</taxon>
        <taxon>BOP clade</taxon>
        <taxon>Oryzoideae</taxon>
        <taxon>Oryzeae</taxon>
        <taxon>Oryzinae</taxon>
        <taxon>Oryza</taxon>
        <taxon>Oryza sativa</taxon>
    </lineage>
</organism>
<proteinExistence type="predicted"/>
<feature type="region of interest" description="Disordered" evidence="1">
    <location>
        <begin position="25"/>
        <end position="70"/>
    </location>
</feature>
<evidence type="ECO:0000256" key="1">
    <source>
        <dbReference type="SAM" id="MobiDB-lite"/>
    </source>
</evidence>
<reference evidence="3" key="2">
    <citation type="journal article" date="2008" name="Nucleic Acids Res.">
        <title>The rice annotation project database (RAP-DB): 2008 update.</title>
        <authorList>
            <consortium name="The rice annotation project (RAP)"/>
        </authorList>
    </citation>
    <scope>GENOME REANNOTATION</scope>
    <source>
        <strain evidence="3">cv. Nipponbare</strain>
    </source>
</reference>
<protein>
    <submittedName>
        <fullName evidence="2">Uncharacterized protein</fullName>
    </submittedName>
</protein>